<dbReference type="CDD" id="cd09019">
    <property type="entry name" value="galactose_mutarotase_like"/>
    <property type="match status" value="1"/>
</dbReference>
<dbReference type="EC" id="5.1.3.-" evidence="4"/>
<evidence type="ECO:0000256" key="2">
    <source>
        <dbReference type="ARBA" id="ARBA00023235"/>
    </source>
</evidence>
<dbReference type="GO" id="GO:0016853">
    <property type="term" value="F:isomerase activity"/>
    <property type="evidence" value="ECO:0007669"/>
    <property type="project" value="UniProtKB-KW"/>
</dbReference>
<keyword evidence="5" id="KW-1185">Reference proteome</keyword>
<evidence type="ECO:0000313" key="5">
    <source>
        <dbReference type="Proteomes" id="UP001431963"/>
    </source>
</evidence>
<evidence type="ECO:0000256" key="1">
    <source>
        <dbReference type="ARBA" id="ARBA00006206"/>
    </source>
</evidence>
<dbReference type="SUPFAM" id="SSF74650">
    <property type="entry name" value="Galactose mutarotase-like"/>
    <property type="match status" value="1"/>
</dbReference>
<evidence type="ECO:0000313" key="4">
    <source>
        <dbReference type="EMBL" id="MEH7828075.1"/>
    </source>
</evidence>
<organism evidence="4 5">
    <name type="scientific">Gemmobacter denitrificans</name>
    <dbReference type="NCBI Taxonomy" id="3123040"/>
    <lineage>
        <taxon>Bacteria</taxon>
        <taxon>Pseudomonadati</taxon>
        <taxon>Pseudomonadota</taxon>
        <taxon>Alphaproteobacteria</taxon>
        <taxon>Rhodobacterales</taxon>
        <taxon>Paracoccaceae</taxon>
        <taxon>Gemmobacter</taxon>
    </lineage>
</organism>
<gene>
    <name evidence="4" type="ORF">V6590_07930</name>
</gene>
<dbReference type="EMBL" id="JBALHR010000003">
    <property type="protein sequence ID" value="MEH7828075.1"/>
    <property type="molecule type" value="Genomic_DNA"/>
</dbReference>
<protein>
    <submittedName>
        <fullName evidence="4">Aldose epimerase family protein</fullName>
        <ecNumber evidence="4">5.1.3.-</ecNumber>
    </submittedName>
</protein>
<sequence length="320" mass="34279">MIRHFGITAAGAAVQAITLQAGGLSATILTLGAILQSVRLEGLDHGLTLGSDRLADYEGALCWHGALVGPVANRIAHARATVAGRLCRFAANDGPHCLHSGPDGTHARTWTIAAHGPDHLTLTLDLPDGAGGFPGQRHLQAEWHLRPTELCLTLTARCDAATLINLANHSYWNLDGSADFRGHHLRIAADRMTEVDGALIPTGRLLPVAGGAFDFRQGRPVVPGAPALDTNFCLSDWPEDLRDVLWLTGQGGLTLTLATTEPGLQVYDHRAPADAGHGAYAGLAIEPQHWPDAPNQPAFPPILLQPHETRHQITRWRFSR</sequence>
<dbReference type="Proteomes" id="UP001431963">
    <property type="component" value="Unassembled WGS sequence"/>
</dbReference>
<dbReference type="Pfam" id="PF01263">
    <property type="entry name" value="Aldose_epim"/>
    <property type="match status" value="1"/>
</dbReference>
<dbReference type="InterPro" id="IPR014718">
    <property type="entry name" value="GH-type_carb-bd"/>
</dbReference>
<proteinExistence type="inferred from homology"/>
<dbReference type="InterPro" id="IPR011013">
    <property type="entry name" value="Gal_mutarotase_sf_dom"/>
</dbReference>
<comment type="similarity">
    <text evidence="1">Belongs to the aldose epimerase family.</text>
</comment>
<dbReference type="PANTHER" id="PTHR10091:SF49">
    <property type="entry name" value="ALDOSE 1-EPIMERASE"/>
    <property type="match status" value="1"/>
</dbReference>
<dbReference type="InterPro" id="IPR047215">
    <property type="entry name" value="Galactose_mutarotase-like"/>
</dbReference>
<dbReference type="Gene3D" id="2.70.98.10">
    <property type="match status" value="1"/>
</dbReference>
<comment type="caution">
    <text evidence="4">The sequence shown here is derived from an EMBL/GenBank/DDBJ whole genome shotgun (WGS) entry which is preliminary data.</text>
</comment>
<name>A0ABU8BTP1_9RHOB</name>
<keyword evidence="2 4" id="KW-0413">Isomerase</keyword>
<dbReference type="PANTHER" id="PTHR10091">
    <property type="entry name" value="ALDOSE-1-EPIMERASE"/>
    <property type="match status" value="1"/>
</dbReference>
<dbReference type="InterPro" id="IPR008183">
    <property type="entry name" value="Aldose_1/G6P_1-epimerase"/>
</dbReference>
<accession>A0ABU8BTP1</accession>
<reference evidence="4" key="1">
    <citation type="submission" date="2024-02" db="EMBL/GenBank/DDBJ databases">
        <title>Genome sequences of strain Gemmobacter sp. JM10B15.</title>
        <authorList>
            <person name="Zhang M."/>
        </authorList>
    </citation>
    <scope>NUCLEOTIDE SEQUENCE</scope>
    <source>
        <strain evidence="4">JM10B15</strain>
    </source>
</reference>
<keyword evidence="3" id="KW-0119">Carbohydrate metabolism</keyword>
<evidence type="ECO:0000256" key="3">
    <source>
        <dbReference type="ARBA" id="ARBA00023277"/>
    </source>
</evidence>
<dbReference type="RefSeq" id="WP_335421636.1">
    <property type="nucleotide sequence ID" value="NZ_JBALHR010000003.1"/>
</dbReference>